<dbReference type="InterPro" id="IPR014952">
    <property type="entry name" value="DUF1823"/>
</dbReference>
<reference evidence="3" key="1">
    <citation type="journal article" date="2006" name="Proc. Natl. Acad. Sci. U.S.A.">
        <title>Genome analysis of the smallest free-living eukaryote Ostreococcus tauri unveils many unique features.</title>
        <authorList>
            <person name="Derelle E."/>
            <person name="Ferraz C."/>
            <person name="Rombauts S."/>
            <person name="Rouze P."/>
            <person name="Worden A.Z."/>
            <person name="Robbens S."/>
            <person name="Partensky F."/>
            <person name="Degroeve S."/>
            <person name="Echeynie S."/>
            <person name="Cooke R."/>
            <person name="Saeys Y."/>
            <person name="Wuyts J."/>
            <person name="Jabbari K."/>
            <person name="Bowler C."/>
            <person name="Panaud O."/>
            <person name="Piegu B."/>
            <person name="Ball S.G."/>
            <person name="Ral J.-P."/>
            <person name="Bouget F.-Y."/>
            <person name="Piganeau G."/>
            <person name="De Baets B."/>
            <person name="Picard A."/>
            <person name="Delseny M."/>
            <person name="Demaille J."/>
            <person name="Van de Peer Y."/>
            <person name="Moreau H."/>
        </authorList>
    </citation>
    <scope>NUCLEOTIDE SEQUENCE [LARGE SCALE GENOMIC DNA]</scope>
    <source>
        <strain evidence="3">OTTH 0595 / CCAP 157/2 / RCC745</strain>
    </source>
</reference>
<feature type="compositionally biased region" description="Polar residues" evidence="1">
    <location>
        <begin position="220"/>
        <end position="229"/>
    </location>
</feature>
<dbReference type="RefSeq" id="XP_003082647.2">
    <property type="nucleotide sequence ID" value="XM_003082599.2"/>
</dbReference>
<gene>
    <name evidence="2" type="ORF">OT_ostta13g01710</name>
</gene>
<dbReference type="GeneID" id="9835738"/>
<evidence type="ECO:0000313" key="3">
    <source>
        <dbReference type="Proteomes" id="UP000009170"/>
    </source>
</evidence>
<accession>A0A096P7Y5</accession>
<feature type="region of interest" description="Disordered" evidence="1">
    <location>
        <begin position="1"/>
        <end position="54"/>
    </location>
</feature>
<evidence type="ECO:0000256" key="1">
    <source>
        <dbReference type="SAM" id="MobiDB-lite"/>
    </source>
</evidence>
<keyword evidence="3" id="KW-1185">Reference proteome</keyword>
<dbReference type="AlphaFoldDB" id="A0A096P7Y5"/>
<dbReference type="EMBL" id="CAID01000013">
    <property type="protein sequence ID" value="CEG00127.1"/>
    <property type="molecule type" value="Genomic_DNA"/>
</dbReference>
<proteinExistence type="predicted"/>
<dbReference type="Gene3D" id="1.10.418.90">
    <property type="entry name" value="Protein of unknown function DUF1823"/>
    <property type="match status" value="1"/>
</dbReference>
<dbReference type="Pfam" id="PF08853">
    <property type="entry name" value="DUF1823"/>
    <property type="match status" value="1"/>
</dbReference>
<comment type="caution">
    <text evidence="2">The sequence shown here is derived from an EMBL/GenBank/DDBJ whole genome shotgun (WGS) entry which is preliminary data.</text>
</comment>
<dbReference type="KEGG" id="ota:OT_ostta13g01710"/>
<feature type="compositionally biased region" description="Low complexity" evidence="1">
    <location>
        <begin position="8"/>
        <end position="18"/>
    </location>
</feature>
<organism evidence="2 3">
    <name type="scientific">Ostreococcus tauri</name>
    <name type="common">Marine green alga</name>
    <dbReference type="NCBI Taxonomy" id="70448"/>
    <lineage>
        <taxon>Eukaryota</taxon>
        <taxon>Viridiplantae</taxon>
        <taxon>Chlorophyta</taxon>
        <taxon>Mamiellophyceae</taxon>
        <taxon>Mamiellales</taxon>
        <taxon>Bathycoccaceae</taxon>
        <taxon>Ostreococcus</taxon>
    </lineage>
</organism>
<dbReference type="OrthoDB" id="4311at2759"/>
<feature type="compositionally biased region" description="Basic and acidic residues" evidence="1">
    <location>
        <begin position="203"/>
        <end position="219"/>
    </location>
</feature>
<feature type="region of interest" description="Disordered" evidence="1">
    <location>
        <begin position="203"/>
        <end position="229"/>
    </location>
</feature>
<dbReference type="InParanoid" id="A0A096P7Y5"/>
<sequence length="229" mass="25280">MATTRVAVGGVSRRSACGRGRGRGGATRRAVTGNENDDDAGGATPWDDANDGPDPLSNDVLLRIVRSEIDDASVNRLVWNALGYRRAVELDAETLTAIEVWTPDEVFPNWKKNYPEPPDVIGVTRKYDPKIDAPVKAACAALTRSVPEEHKQGLKTTLKPLGWGGFKMEGLTPNMTRRAQVANWLLFYRRELRGVSIEELRARREAKRAEEEAQGKTDRPTGTTRQSVV</sequence>
<dbReference type="Proteomes" id="UP000009170">
    <property type="component" value="Unassembled WGS sequence"/>
</dbReference>
<name>A0A096P7Y5_OSTTA</name>
<reference evidence="2 3" key="2">
    <citation type="journal article" date="2014" name="BMC Genomics">
        <title>An improved genome of the model marine alga Ostreococcus tauri unfolds by assessing Illumina de novo assemblies.</title>
        <authorList>
            <person name="Blanc-Mathieu R."/>
            <person name="Verhelst B."/>
            <person name="Derelle E."/>
            <person name="Rombauts S."/>
            <person name="Bouget F.Y."/>
            <person name="Carre I."/>
            <person name="Chateau A."/>
            <person name="Eyre-Walker A."/>
            <person name="Grimsley N."/>
            <person name="Moreau H."/>
            <person name="Piegu B."/>
            <person name="Rivals E."/>
            <person name="Schackwitz W."/>
            <person name="Van de Peer Y."/>
            <person name="Piganeau G."/>
        </authorList>
    </citation>
    <scope>NUCLEOTIDE SEQUENCE [LARGE SCALE GENOMIC DNA]</scope>
    <source>
        <strain evidence="3">OTTH 0595 / CCAP 157/2 / RCC745</strain>
    </source>
</reference>
<protein>
    <submittedName>
        <fullName evidence="2">Uncharacterized protein</fullName>
    </submittedName>
</protein>
<evidence type="ECO:0000313" key="2">
    <source>
        <dbReference type="EMBL" id="CEG00127.1"/>
    </source>
</evidence>